<name>A0A2T0T1F2_9PSEU</name>
<dbReference type="InterPro" id="IPR036390">
    <property type="entry name" value="WH_DNA-bd_sf"/>
</dbReference>
<dbReference type="SMART" id="SM00347">
    <property type="entry name" value="HTH_MARR"/>
    <property type="match status" value="1"/>
</dbReference>
<sequence>MTGETTGGAADLDRRLADAVERLGHGLRSLAQRSARAQGLSPLQQQVVLALAGQPAARREVNALAAEFDVTTPTMSDAVGALERKLLLARSPSSDGRRRLLTLTAQGEVVARELATWDEPLLTALAKLPVEDRATTLDTLLHLIGDLHRRGVVSVARMCTTCRFFSPDVHPDPAAPHHCNLLRTPLPLAELRTDCPEHEPATA</sequence>
<evidence type="ECO:0000313" key="3">
    <source>
        <dbReference type="Proteomes" id="UP000239494"/>
    </source>
</evidence>
<dbReference type="Gene3D" id="1.10.10.10">
    <property type="entry name" value="Winged helix-like DNA-binding domain superfamily/Winged helix DNA-binding domain"/>
    <property type="match status" value="1"/>
</dbReference>
<keyword evidence="3" id="KW-1185">Reference proteome</keyword>
<dbReference type="GO" id="GO:0003700">
    <property type="term" value="F:DNA-binding transcription factor activity"/>
    <property type="evidence" value="ECO:0007669"/>
    <property type="project" value="InterPro"/>
</dbReference>
<dbReference type="InterPro" id="IPR036388">
    <property type="entry name" value="WH-like_DNA-bd_sf"/>
</dbReference>
<evidence type="ECO:0000259" key="1">
    <source>
        <dbReference type="SMART" id="SM00347"/>
    </source>
</evidence>
<organism evidence="2 3">
    <name type="scientific">Umezawaea tangerina</name>
    <dbReference type="NCBI Taxonomy" id="84725"/>
    <lineage>
        <taxon>Bacteria</taxon>
        <taxon>Bacillati</taxon>
        <taxon>Actinomycetota</taxon>
        <taxon>Actinomycetes</taxon>
        <taxon>Pseudonocardiales</taxon>
        <taxon>Pseudonocardiaceae</taxon>
        <taxon>Umezawaea</taxon>
    </lineage>
</organism>
<dbReference type="AlphaFoldDB" id="A0A2T0T1F2"/>
<dbReference type="RefSeq" id="WP_106189436.1">
    <property type="nucleotide sequence ID" value="NZ_PVTF01000007.1"/>
</dbReference>
<gene>
    <name evidence="2" type="ORF">CLV43_10764</name>
</gene>
<evidence type="ECO:0000313" key="2">
    <source>
        <dbReference type="EMBL" id="PRY39481.1"/>
    </source>
</evidence>
<dbReference type="SUPFAM" id="SSF46785">
    <property type="entry name" value="Winged helix' DNA-binding domain"/>
    <property type="match status" value="1"/>
</dbReference>
<protein>
    <submittedName>
        <fullName evidence="2">DNA-binding MarR family transcriptional regulator</fullName>
    </submittedName>
</protein>
<dbReference type="InterPro" id="IPR000835">
    <property type="entry name" value="HTH_MarR-typ"/>
</dbReference>
<accession>A0A2T0T1F2</accession>
<dbReference type="GO" id="GO:0003677">
    <property type="term" value="F:DNA binding"/>
    <property type="evidence" value="ECO:0007669"/>
    <property type="project" value="UniProtKB-KW"/>
</dbReference>
<dbReference type="Proteomes" id="UP000239494">
    <property type="component" value="Unassembled WGS sequence"/>
</dbReference>
<feature type="domain" description="HTH marR-type" evidence="1">
    <location>
        <begin position="33"/>
        <end position="133"/>
    </location>
</feature>
<proteinExistence type="predicted"/>
<comment type="caution">
    <text evidence="2">The sequence shown here is derived from an EMBL/GenBank/DDBJ whole genome shotgun (WGS) entry which is preliminary data.</text>
</comment>
<keyword evidence="2" id="KW-0238">DNA-binding</keyword>
<reference evidence="2 3" key="1">
    <citation type="submission" date="2018-03" db="EMBL/GenBank/DDBJ databases">
        <title>Genomic Encyclopedia of Archaeal and Bacterial Type Strains, Phase II (KMG-II): from individual species to whole genera.</title>
        <authorList>
            <person name="Goeker M."/>
        </authorList>
    </citation>
    <scope>NUCLEOTIDE SEQUENCE [LARGE SCALE GENOMIC DNA]</scope>
    <source>
        <strain evidence="2 3">DSM 44720</strain>
    </source>
</reference>
<dbReference type="Pfam" id="PF12802">
    <property type="entry name" value="MarR_2"/>
    <property type="match status" value="1"/>
</dbReference>
<dbReference type="EMBL" id="PVTF01000007">
    <property type="protein sequence ID" value="PRY39481.1"/>
    <property type="molecule type" value="Genomic_DNA"/>
</dbReference>
<dbReference type="OrthoDB" id="9783504at2"/>